<name>A0A3S2MH94_ORYJA</name>
<dbReference type="AlphaFoldDB" id="A0A3S2MH94"/>
<evidence type="ECO:0000313" key="2">
    <source>
        <dbReference type="EMBL" id="RVE75906.1"/>
    </source>
</evidence>
<protein>
    <submittedName>
        <fullName evidence="2">Uncharacterized protein</fullName>
    </submittedName>
</protein>
<reference evidence="2 3" key="1">
    <citation type="submission" date="2018-11" db="EMBL/GenBank/DDBJ databases">
        <authorList>
            <person name="Lopez-Roques C."/>
            <person name="Donnadieu C."/>
            <person name="Bouchez O."/>
            <person name="Klopp C."/>
            <person name="Cabau C."/>
            <person name="Zahm M."/>
        </authorList>
    </citation>
    <scope>NUCLEOTIDE SEQUENCE [LARGE SCALE GENOMIC DNA]</scope>
    <source>
        <strain evidence="2">RS831</strain>
        <tissue evidence="2">Whole body</tissue>
    </source>
</reference>
<dbReference type="Proteomes" id="UP000283210">
    <property type="component" value="Chromosome 1"/>
</dbReference>
<gene>
    <name evidence="2" type="ORF">OJAV_G00003420</name>
</gene>
<dbReference type="EMBL" id="CM012437">
    <property type="protein sequence ID" value="RVE75906.1"/>
    <property type="molecule type" value="Genomic_DNA"/>
</dbReference>
<keyword evidence="3" id="KW-1185">Reference proteome</keyword>
<evidence type="ECO:0000313" key="3">
    <source>
        <dbReference type="Proteomes" id="UP000283210"/>
    </source>
</evidence>
<feature type="compositionally biased region" description="Low complexity" evidence="1">
    <location>
        <begin position="68"/>
        <end position="79"/>
    </location>
</feature>
<organism evidence="2 3">
    <name type="scientific">Oryzias javanicus</name>
    <name type="common">Javanese ricefish</name>
    <name type="synonym">Aplocheilus javanicus</name>
    <dbReference type="NCBI Taxonomy" id="123683"/>
    <lineage>
        <taxon>Eukaryota</taxon>
        <taxon>Metazoa</taxon>
        <taxon>Chordata</taxon>
        <taxon>Craniata</taxon>
        <taxon>Vertebrata</taxon>
        <taxon>Euteleostomi</taxon>
        <taxon>Actinopterygii</taxon>
        <taxon>Neopterygii</taxon>
        <taxon>Teleostei</taxon>
        <taxon>Neoteleostei</taxon>
        <taxon>Acanthomorphata</taxon>
        <taxon>Ovalentaria</taxon>
        <taxon>Atherinomorphae</taxon>
        <taxon>Beloniformes</taxon>
        <taxon>Adrianichthyidae</taxon>
        <taxon>Oryziinae</taxon>
        <taxon>Oryzias</taxon>
    </lineage>
</organism>
<accession>A0A3S2MH94</accession>
<proteinExistence type="predicted"/>
<reference evidence="2 3" key="2">
    <citation type="submission" date="2019-01" db="EMBL/GenBank/DDBJ databases">
        <title>A chromosome length genome reference of the Java medaka (oryzias javanicus).</title>
        <authorList>
            <person name="Herpin A."/>
            <person name="Takehana Y."/>
            <person name="Naruse K."/>
            <person name="Ansai S."/>
            <person name="Kawaguchi M."/>
        </authorList>
    </citation>
    <scope>NUCLEOTIDE SEQUENCE [LARGE SCALE GENOMIC DNA]</scope>
    <source>
        <strain evidence="2">RS831</strain>
        <tissue evidence="2">Whole body</tissue>
    </source>
</reference>
<feature type="region of interest" description="Disordered" evidence="1">
    <location>
        <begin position="27"/>
        <end position="91"/>
    </location>
</feature>
<sequence>MQSRVLLRESKKLLGLFHSLLGNKARCLKKQSTGGASKTSDREGTASDEGTVPPLVPKTGGPPDQTASESSVSRLCSRSGPEVTSEQPPALSQELLTEAFAKQWSTETDMNSPLLPTAPQPSPVGFPGNEECQIVFPHLLKIGDPSRLDHTQMLLISDSEAVYNLNRVQEGLST</sequence>
<evidence type="ECO:0000256" key="1">
    <source>
        <dbReference type="SAM" id="MobiDB-lite"/>
    </source>
</evidence>